<keyword evidence="5" id="KW-1185">Reference proteome</keyword>
<evidence type="ECO:0000313" key="4">
    <source>
        <dbReference type="Proteomes" id="UP001220962"/>
    </source>
</evidence>
<proteinExistence type="predicted"/>
<organism evidence="2 4">
    <name type="scientific">Paenibacillus urinalis</name>
    <dbReference type="NCBI Taxonomy" id="521520"/>
    <lineage>
        <taxon>Bacteria</taxon>
        <taxon>Bacillati</taxon>
        <taxon>Bacillota</taxon>
        <taxon>Bacilli</taxon>
        <taxon>Bacillales</taxon>
        <taxon>Paenibacillaceae</taxon>
        <taxon>Paenibacillus</taxon>
    </lineage>
</organism>
<keyword evidence="1" id="KW-1133">Transmembrane helix</keyword>
<keyword evidence="1" id="KW-0812">Transmembrane</keyword>
<dbReference type="Proteomes" id="UP001221519">
    <property type="component" value="Chromosome"/>
</dbReference>
<feature type="transmembrane region" description="Helical" evidence="1">
    <location>
        <begin position="9"/>
        <end position="26"/>
    </location>
</feature>
<evidence type="ECO:0000256" key="1">
    <source>
        <dbReference type="SAM" id="Phobius"/>
    </source>
</evidence>
<protein>
    <submittedName>
        <fullName evidence="2">Uncharacterized protein</fullName>
    </submittedName>
</protein>
<evidence type="ECO:0000313" key="2">
    <source>
        <dbReference type="EMBL" id="WDH80755.1"/>
    </source>
</evidence>
<keyword evidence="1" id="KW-0472">Membrane</keyword>
<dbReference type="EMBL" id="CP118101">
    <property type="protein sequence ID" value="WDH80755.1"/>
    <property type="molecule type" value="Genomic_DNA"/>
</dbReference>
<gene>
    <name evidence="2" type="ORF">PUW23_14485</name>
    <name evidence="3" type="ORF">PUW25_14230</name>
</gene>
<dbReference type="Proteomes" id="UP001220962">
    <property type="component" value="Chromosome"/>
</dbReference>
<accession>A0AAX3MT13</accession>
<feature type="transmembrane region" description="Helical" evidence="1">
    <location>
        <begin position="32"/>
        <end position="51"/>
    </location>
</feature>
<reference evidence="2 5" key="1">
    <citation type="submission" date="2023-02" db="EMBL/GenBank/DDBJ databases">
        <title>Pathogen: clinical or host-associated sample.</title>
        <authorList>
            <person name="Hergert J."/>
            <person name="Casey R."/>
            <person name="Wagner J."/>
            <person name="Young E.L."/>
            <person name="Oakeson K.F."/>
        </authorList>
    </citation>
    <scope>NUCLEOTIDE SEQUENCE</scope>
    <source>
        <strain evidence="3 5">2022CK-00829</strain>
        <strain evidence="2">2022CK-00830</strain>
    </source>
</reference>
<evidence type="ECO:0000313" key="3">
    <source>
        <dbReference type="EMBL" id="WDI00451.1"/>
    </source>
</evidence>
<evidence type="ECO:0000313" key="5">
    <source>
        <dbReference type="Proteomes" id="UP001221519"/>
    </source>
</evidence>
<dbReference type="EMBL" id="CP118108">
    <property type="protein sequence ID" value="WDI00451.1"/>
    <property type="molecule type" value="Genomic_DNA"/>
</dbReference>
<dbReference type="AlphaFoldDB" id="A0AAX3MT13"/>
<name>A0AAX3MT13_9BACL</name>
<dbReference type="RefSeq" id="WP_274337232.1">
    <property type="nucleotide sequence ID" value="NZ_CP118101.1"/>
</dbReference>
<sequence length="78" mass="9130">MLKKNVKRIGLLVFILMIGSIILNFYLNYFTIAYALMGVLLLFISGWGAVVKVKNDVNMDTDQYKRNTYENDIDRYTR</sequence>